<dbReference type="InterPro" id="IPR050688">
    <property type="entry name" value="Zinc_finger/UBP_domain"/>
</dbReference>
<dbReference type="InterPro" id="IPR013087">
    <property type="entry name" value="Znf_C2H2_type"/>
</dbReference>
<accession>U3J3S5</accession>
<evidence type="ECO:0000313" key="9">
    <source>
        <dbReference type="Proteomes" id="UP000016666"/>
    </source>
</evidence>
<dbReference type="GO" id="GO:0000978">
    <property type="term" value="F:RNA polymerase II cis-regulatory region sequence-specific DNA binding"/>
    <property type="evidence" value="ECO:0007669"/>
    <property type="project" value="TreeGrafter"/>
</dbReference>
<feature type="compositionally biased region" description="Acidic residues" evidence="6">
    <location>
        <begin position="315"/>
        <end position="345"/>
    </location>
</feature>
<dbReference type="AlphaFoldDB" id="U3J3S5"/>
<dbReference type="Gene3D" id="3.30.160.60">
    <property type="entry name" value="Classic Zinc Finger"/>
    <property type="match status" value="2"/>
</dbReference>
<dbReference type="GO" id="GO:0008270">
    <property type="term" value="F:zinc ion binding"/>
    <property type="evidence" value="ECO:0007669"/>
    <property type="project" value="UniProtKB-KW"/>
</dbReference>
<feature type="region of interest" description="Disordered" evidence="6">
    <location>
        <begin position="1"/>
        <end position="81"/>
    </location>
</feature>
<keyword evidence="2" id="KW-0677">Repeat</keyword>
<evidence type="ECO:0000313" key="8">
    <source>
        <dbReference type="Ensembl" id="ENSAPLP00000014152.2"/>
    </source>
</evidence>
<protein>
    <recommendedName>
        <fullName evidence="7">C2H2-type domain-containing protein</fullName>
    </recommendedName>
</protein>
<dbReference type="Pfam" id="PF00096">
    <property type="entry name" value="zf-C2H2"/>
    <property type="match status" value="1"/>
</dbReference>
<feature type="compositionally biased region" description="Low complexity" evidence="6">
    <location>
        <begin position="54"/>
        <end position="65"/>
    </location>
</feature>
<feature type="region of interest" description="Disordered" evidence="6">
    <location>
        <begin position="297"/>
        <end position="452"/>
    </location>
</feature>
<dbReference type="PANTHER" id="PTHR24403:SF36">
    <property type="entry name" value="ZINC FINGER PROTEIN 335"/>
    <property type="match status" value="1"/>
</dbReference>
<proteinExistence type="predicted"/>
<feature type="domain" description="C2H2-type" evidence="7">
    <location>
        <begin position="563"/>
        <end position="590"/>
    </location>
</feature>
<sequence length="597" mass="65087">MEQREVPSSSDAAPRAAREEPSESGLGVGSSEAVSADSSDAAAAPGLLSRADDSGVGQSSDSSGGALEEVSESSSSTDAIPRIYLPDSSSIAQSTLVSSVSTVSQSIMVSESPQVLVHSSVITDGATMVSDSTASTSSDLGSAIDKIIESTIGPDIIQSCIAVTSAEDGGAETTQYLILQGPDDGAPMVSQMATSALASSLAIEAVADGPTSTCLDQPGPSEPSEALELRMQPDQVREADGGEELDQPDMETLEEMMEVVVVQQFKCKMCQYKSVSKKTLINHMKERHFQPGVCSAAAAKGRPRKGGSAAKTAEEEVPEEEEEDDIMDAGAIDDPEEDSDYNPAEDEPRSRQPKYSRTVPTSSEERPRRRPGRPRKFPRLEDEVEPLVTSQSTPGCELQNSEAASSSGLENGTSESLAEPSISQSDSENKDPSSNTGPEEADVVPRRRGRPSRRFLGKKYRKYYYKSPKPLMRPYLCRICGSRFLTHEDLRFHVNSHEANNPQLFKCLQCSYRSRRWSSLKEHMFNHVGSKPYKCEECNYTSVYKKDVIRHSTVPKEHLLNSFPCPVCNRIYPMQKRLTQHMKTHSTEKPHMCDKVR</sequence>
<organism evidence="8 9">
    <name type="scientific">Anas platyrhynchos platyrhynchos</name>
    <name type="common">Northern mallard</name>
    <dbReference type="NCBI Taxonomy" id="8840"/>
    <lineage>
        <taxon>Eukaryota</taxon>
        <taxon>Metazoa</taxon>
        <taxon>Chordata</taxon>
        <taxon>Craniata</taxon>
        <taxon>Vertebrata</taxon>
        <taxon>Euteleostomi</taxon>
        <taxon>Archelosauria</taxon>
        <taxon>Archosauria</taxon>
        <taxon>Dinosauria</taxon>
        <taxon>Saurischia</taxon>
        <taxon>Theropoda</taxon>
        <taxon>Coelurosauria</taxon>
        <taxon>Aves</taxon>
        <taxon>Neognathae</taxon>
        <taxon>Galloanserae</taxon>
        <taxon>Anseriformes</taxon>
        <taxon>Anatidae</taxon>
        <taxon>Anatinae</taxon>
        <taxon>Anas</taxon>
    </lineage>
</organism>
<evidence type="ECO:0000256" key="3">
    <source>
        <dbReference type="ARBA" id="ARBA00022771"/>
    </source>
</evidence>
<reference evidence="9" key="1">
    <citation type="submission" date="2017-10" db="EMBL/GenBank/DDBJ databases">
        <title>A new Pekin duck reference genome.</title>
        <authorList>
            <person name="Hou Z.-C."/>
            <person name="Zhou Z.-K."/>
            <person name="Zhu F."/>
            <person name="Hou S.-S."/>
        </authorList>
    </citation>
    <scope>NUCLEOTIDE SEQUENCE [LARGE SCALE GENOMIC DNA]</scope>
</reference>
<dbReference type="Ensembl" id="ENSAPLT00000014926.2">
    <property type="protein sequence ID" value="ENSAPLP00000014152.2"/>
    <property type="gene ID" value="ENSAPLG00000014299.2"/>
</dbReference>
<name>U3J3S5_ANAPP</name>
<feature type="compositionally biased region" description="Low complexity" evidence="6">
    <location>
        <begin position="297"/>
        <end position="311"/>
    </location>
</feature>
<dbReference type="STRING" id="8840.ENSAPLP00000014152"/>
<dbReference type="GeneTree" id="ENSGT00940000158508"/>
<feature type="compositionally biased region" description="Polar residues" evidence="6">
    <location>
        <begin position="388"/>
        <end position="437"/>
    </location>
</feature>
<feature type="compositionally biased region" description="Basic residues" evidence="6">
    <location>
        <begin position="368"/>
        <end position="377"/>
    </location>
</feature>
<evidence type="ECO:0000256" key="1">
    <source>
        <dbReference type="ARBA" id="ARBA00022723"/>
    </source>
</evidence>
<dbReference type="GO" id="GO:0005634">
    <property type="term" value="C:nucleus"/>
    <property type="evidence" value="ECO:0007669"/>
    <property type="project" value="TreeGrafter"/>
</dbReference>
<dbReference type="PANTHER" id="PTHR24403">
    <property type="entry name" value="ZINC FINGER PROTEIN"/>
    <property type="match status" value="1"/>
</dbReference>
<evidence type="ECO:0000259" key="7">
    <source>
        <dbReference type="PROSITE" id="PS50157"/>
    </source>
</evidence>
<dbReference type="InterPro" id="IPR036236">
    <property type="entry name" value="Znf_C2H2_sf"/>
</dbReference>
<keyword evidence="1" id="KW-0479">Metal-binding</keyword>
<dbReference type="Proteomes" id="UP000016666">
    <property type="component" value="Unassembled WGS sequence"/>
</dbReference>
<dbReference type="OMA" id="NCERHEA"/>
<feature type="domain" description="C2H2-type" evidence="7">
    <location>
        <begin position="475"/>
        <end position="502"/>
    </location>
</feature>
<reference evidence="8" key="3">
    <citation type="submission" date="2025-09" db="UniProtKB">
        <authorList>
            <consortium name="Ensembl"/>
        </authorList>
    </citation>
    <scope>IDENTIFICATION</scope>
</reference>
<evidence type="ECO:0000256" key="5">
    <source>
        <dbReference type="PROSITE-ProRule" id="PRU00042"/>
    </source>
</evidence>
<keyword evidence="9" id="KW-1185">Reference proteome</keyword>
<reference evidence="8" key="2">
    <citation type="submission" date="2025-08" db="UniProtKB">
        <authorList>
            <consortium name="Ensembl"/>
        </authorList>
    </citation>
    <scope>IDENTIFICATION</scope>
</reference>
<dbReference type="GO" id="GO:0050769">
    <property type="term" value="P:positive regulation of neurogenesis"/>
    <property type="evidence" value="ECO:0007669"/>
    <property type="project" value="TreeGrafter"/>
</dbReference>
<evidence type="ECO:0000256" key="6">
    <source>
        <dbReference type="SAM" id="MobiDB-lite"/>
    </source>
</evidence>
<feature type="compositionally biased region" description="Low complexity" evidence="6">
    <location>
        <begin position="29"/>
        <end position="44"/>
    </location>
</feature>
<feature type="domain" description="C2H2-type" evidence="7">
    <location>
        <begin position="505"/>
        <end position="532"/>
    </location>
</feature>
<evidence type="ECO:0000256" key="2">
    <source>
        <dbReference type="ARBA" id="ARBA00022737"/>
    </source>
</evidence>
<dbReference type="GO" id="GO:0007420">
    <property type="term" value="P:brain development"/>
    <property type="evidence" value="ECO:0007669"/>
    <property type="project" value="TreeGrafter"/>
</dbReference>
<feature type="compositionally biased region" description="Polar residues" evidence="6">
    <location>
        <begin position="353"/>
        <end position="362"/>
    </location>
</feature>
<keyword evidence="3 5" id="KW-0863">Zinc-finger</keyword>
<dbReference type="HOGENOM" id="CLU_006340_0_0_1"/>
<dbReference type="SUPFAM" id="SSF57667">
    <property type="entry name" value="beta-beta-alpha zinc fingers"/>
    <property type="match status" value="3"/>
</dbReference>
<dbReference type="GO" id="GO:0045944">
    <property type="term" value="P:positive regulation of transcription by RNA polymerase II"/>
    <property type="evidence" value="ECO:0007669"/>
    <property type="project" value="TreeGrafter"/>
</dbReference>
<dbReference type="SMART" id="SM00355">
    <property type="entry name" value="ZnF_C2H2"/>
    <property type="match status" value="5"/>
</dbReference>
<dbReference type="PROSITE" id="PS00028">
    <property type="entry name" value="ZINC_FINGER_C2H2_1"/>
    <property type="match status" value="2"/>
</dbReference>
<dbReference type="PROSITE" id="PS50157">
    <property type="entry name" value="ZINC_FINGER_C2H2_2"/>
    <property type="match status" value="3"/>
</dbReference>
<keyword evidence="4" id="KW-0862">Zinc</keyword>
<evidence type="ECO:0000256" key="4">
    <source>
        <dbReference type="ARBA" id="ARBA00022833"/>
    </source>
</evidence>